<sequence>MPDIQVFTDFARLLFLLEKDLRIPEYVLDAPISSPDPWPSWLPNWSYTGQSDRTFGGGTNVFKAADAVSPTLSFSENGKSLIVKEILVDTVTEALGVPCNGYFMKGRVVHVEPAIFSRYLAFHQVYMKAMRAISVSPTSSSVDELKRFILVNTSGTDMRHPPVDLDRLSEPFIVWMDSCCFGG</sequence>
<dbReference type="EMBL" id="KB822707">
    <property type="protein sequence ID" value="ETI21047.1"/>
    <property type="molecule type" value="Genomic_DNA"/>
</dbReference>
<gene>
    <name evidence="1" type="ORF">G647_07390</name>
</gene>
<protein>
    <submittedName>
        <fullName evidence="1">Uncharacterized protein</fullName>
    </submittedName>
</protein>
<name>V9D4W6_9EURO</name>
<dbReference type="RefSeq" id="XP_008729928.1">
    <property type="nucleotide sequence ID" value="XM_008731706.1"/>
</dbReference>
<dbReference type="HOGENOM" id="CLU_1475014_0_0_1"/>
<dbReference type="GeneID" id="19985883"/>
<dbReference type="Proteomes" id="UP000030678">
    <property type="component" value="Unassembled WGS sequence"/>
</dbReference>
<reference evidence="1 2" key="1">
    <citation type="submission" date="2013-03" db="EMBL/GenBank/DDBJ databases">
        <title>The Genome Sequence of Cladophialophora carrionii CBS 160.54.</title>
        <authorList>
            <consortium name="The Broad Institute Genomics Platform"/>
            <person name="Cuomo C."/>
            <person name="de Hoog S."/>
            <person name="Gorbushina A."/>
            <person name="Walker B."/>
            <person name="Young S.K."/>
            <person name="Zeng Q."/>
            <person name="Gargeya S."/>
            <person name="Fitzgerald M."/>
            <person name="Haas B."/>
            <person name="Abouelleil A."/>
            <person name="Allen A.W."/>
            <person name="Alvarado L."/>
            <person name="Arachchi H.M."/>
            <person name="Berlin A.M."/>
            <person name="Chapman S.B."/>
            <person name="Gainer-Dewar J."/>
            <person name="Goldberg J."/>
            <person name="Griggs A."/>
            <person name="Gujja S."/>
            <person name="Hansen M."/>
            <person name="Howarth C."/>
            <person name="Imamovic A."/>
            <person name="Ireland A."/>
            <person name="Larimer J."/>
            <person name="McCowan C."/>
            <person name="Murphy C."/>
            <person name="Pearson M."/>
            <person name="Poon T.W."/>
            <person name="Priest M."/>
            <person name="Roberts A."/>
            <person name="Saif S."/>
            <person name="Shea T."/>
            <person name="Sisk P."/>
            <person name="Sykes S."/>
            <person name="Wortman J."/>
            <person name="Nusbaum C."/>
            <person name="Birren B."/>
        </authorList>
    </citation>
    <scope>NUCLEOTIDE SEQUENCE [LARGE SCALE GENOMIC DNA]</scope>
    <source>
        <strain evidence="1 2">CBS 160.54</strain>
    </source>
</reference>
<evidence type="ECO:0000313" key="1">
    <source>
        <dbReference type="EMBL" id="ETI21047.1"/>
    </source>
</evidence>
<accession>V9D4W6</accession>
<dbReference type="VEuPathDB" id="FungiDB:G647_07390"/>
<evidence type="ECO:0000313" key="2">
    <source>
        <dbReference type="Proteomes" id="UP000030678"/>
    </source>
</evidence>
<organism evidence="1 2">
    <name type="scientific">Cladophialophora carrionii CBS 160.54</name>
    <dbReference type="NCBI Taxonomy" id="1279043"/>
    <lineage>
        <taxon>Eukaryota</taxon>
        <taxon>Fungi</taxon>
        <taxon>Dikarya</taxon>
        <taxon>Ascomycota</taxon>
        <taxon>Pezizomycotina</taxon>
        <taxon>Eurotiomycetes</taxon>
        <taxon>Chaetothyriomycetidae</taxon>
        <taxon>Chaetothyriales</taxon>
        <taxon>Herpotrichiellaceae</taxon>
        <taxon>Cladophialophora</taxon>
    </lineage>
</organism>
<proteinExistence type="predicted"/>
<dbReference type="AlphaFoldDB" id="V9D4W6"/>